<dbReference type="AlphaFoldDB" id="A0A8H3WYQ3"/>
<accession>A0A8H3WYQ3</accession>
<protein>
    <submittedName>
        <fullName evidence="1">Uncharacterized protein</fullName>
    </submittedName>
</protein>
<proteinExistence type="predicted"/>
<evidence type="ECO:0000313" key="1">
    <source>
        <dbReference type="EMBL" id="KAF0369726.1"/>
    </source>
</evidence>
<comment type="caution">
    <text evidence="1">The sequence shown here is derived from an EMBL/GenBank/DDBJ whole genome shotgun (WGS) entry which is preliminary data.</text>
</comment>
<dbReference type="Proteomes" id="UP000439903">
    <property type="component" value="Unassembled WGS sequence"/>
</dbReference>
<evidence type="ECO:0000313" key="2">
    <source>
        <dbReference type="Proteomes" id="UP000439903"/>
    </source>
</evidence>
<name>A0A8H3WYQ3_GIGMA</name>
<sequence length="94" mass="11083">MFPYCINIFQAYSLSELKFPKLHSWVHYIIDLIRKYGTLNGFSTKTYESLHKDFVKASYYLTNKQNIEIQIMKMVQKQAIATKLLSSQSKILKL</sequence>
<organism evidence="1 2">
    <name type="scientific">Gigaspora margarita</name>
    <dbReference type="NCBI Taxonomy" id="4874"/>
    <lineage>
        <taxon>Eukaryota</taxon>
        <taxon>Fungi</taxon>
        <taxon>Fungi incertae sedis</taxon>
        <taxon>Mucoromycota</taxon>
        <taxon>Glomeromycotina</taxon>
        <taxon>Glomeromycetes</taxon>
        <taxon>Diversisporales</taxon>
        <taxon>Gigasporaceae</taxon>
        <taxon>Gigaspora</taxon>
    </lineage>
</organism>
<dbReference type="EMBL" id="WTPW01002724">
    <property type="protein sequence ID" value="KAF0369726.1"/>
    <property type="molecule type" value="Genomic_DNA"/>
</dbReference>
<keyword evidence="2" id="KW-1185">Reference proteome</keyword>
<dbReference type="OrthoDB" id="2399425at2759"/>
<reference evidence="1 2" key="1">
    <citation type="journal article" date="2019" name="Environ. Microbiol.">
        <title>At the nexus of three kingdoms: the genome of the mycorrhizal fungus Gigaspora margarita provides insights into plant, endobacterial and fungal interactions.</title>
        <authorList>
            <person name="Venice F."/>
            <person name="Ghignone S."/>
            <person name="Salvioli di Fossalunga A."/>
            <person name="Amselem J."/>
            <person name="Novero M."/>
            <person name="Xianan X."/>
            <person name="Sedzielewska Toro K."/>
            <person name="Morin E."/>
            <person name="Lipzen A."/>
            <person name="Grigoriev I.V."/>
            <person name="Henrissat B."/>
            <person name="Martin F.M."/>
            <person name="Bonfante P."/>
        </authorList>
    </citation>
    <scope>NUCLEOTIDE SEQUENCE [LARGE SCALE GENOMIC DNA]</scope>
    <source>
        <strain evidence="1 2">BEG34</strain>
    </source>
</reference>
<gene>
    <name evidence="1" type="ORF">F8M41_013436</name>
</gene>